<evidence type="ECO:0000256" key="3">
    <source>
        <dbReference type="ARBA" id="ARBA00014754"/>
    </source>
</evidence>
<dbReference type="PANTHER" id="PTHR36307:SF1">
    <property type="entry name" value="FLAGELLA BASAL BODY P-RING FORMATION PROTEIN FLGA"/>
    <property type="match status" value="1"/>
</dbReference>
<evidence type="ECO:0000313" key="10">
    <source>
        <dbReference type="Proteomes" id="UP000254720"/>
    </source>
</evidence>
<comment type="subcellular location">
    <subcellularLocation>
        <location evidence="1 7">Periplasm</location>
    </subcellularLocation>
</comment>
<dbReference type="InterPro" id="IPR013974">
    <property type="entry name" value="SAF"/>
</dbReference>
<evidence type="ECO:0000259" key="8">
    <source>
        <dbReference type="SMART" id="SM00858"/>
    </source>
</evidence>
<dbReference type="EMBL" id="QQAX01000025">
    <property type="protein sequence ID" value="RDI39973.1"/>
    <property type="molecule type" value="Genomic_DNA"/>
</dbReference>
<keyword evidence="4" id="KW-0732">Signal</keyword>
<dbReference type="AlphaFoldDB" id="A0A370GDD1"/>
<keyword evidence="9" id="KW-0969">Cilium</keyword>
<keyword evidence="5 7" id="KW-0574">Periplasm</keyword>
<feature type="domain" description="SAF" evidence="8">
    <location>
        <begin position="108"/>
        <end position="170"/>
    </location>
</feature>
<dbReference type="Gene3D" id="2.30.30.760">
    <property type="match status" value="1"/>
</dbReference>
<evidence type="ECO:0000256" key="7">
    <source>
        <dbReference type="RuleBase" id="RU362063"/>
    </source>
</evidence>
<evidence type="ECO:0000256" key="6">
    <source>
        <dbReference type="ARBA" id="ARBA00025643"/>
    </source>
</evidence>
<dbReference type="SMART" id="SM00858">
    <property type="entry name" value="SAF"/>
    <property type="match status" value="1"/>
</dbReference>
<dbReference type="PANTHER" id="PTHR36307">
    <property type="entry name" value="FLAGELLA BASAL BODY P-RING FORMATION PROTEIN FLGA"/>
    <property type="match status" value="1"/>
</dbReference>
<evidence type="ECO:0000256" key="4">
    <source>
        <dbReference type="ARBA" id="ARBA00022729"/>
    </source>
</evidence>
<dbReference type="Gene3D" id="3.90.1210.10">
    <property type="entry name" value="Antifreeze-like/N-acetylneuraminic acid synthase C-terminal domain"/>
    <property type="match status" value="1"/>
</dbReference>
<evidence type="ECO:0000256" key="2">
    <source>
        <dbReference type="ARBA" id="ARBA00010474"/>
    </source>
</evidence>
<keyword evidence="7" id="KW-1005">Bacterial flagellum biogenesis</keyword>
<gene>
    <name evidence="9" type="ORF">C8D86_12534</name>
</gene>
<keyword evidence="10" id="KW-1185">Reference proteome</keyword>
<dbReference type="GO" id="GO:0042597">
    <property type="term" value="C:periplasmic space"/>
    <property type="evidence" value="ECO:0007669"/>
    <property type="project" value="UniProtKB-SubCell"/>
</dbReference>
<protein>
    <recommendedName>
        <fullName evidence="3 7">Flagella basal body P-ring formation protein FlgA</fullName>
    </recommendedName>
</protein>
<dbReference type="NCBIfam" id="TIGR03170">
    <property type="entry name" value="flgA_cterm"/>
    <property type="match status" value="1"/>
</dbReference>
<sequence length="233" mass="25975">MKYINIFFIIFVSLFSCSLSALSYENVEDLKNIAREFIINSVPLETDETLEVNINLSDLPAQLAKCSKKITAKFPNEFSREKINSVELSCNDAPSWHIFVPADVQIFTKVVVAKHPISANEIISESDVDYAKANISRLYSGYFNDKTQIKGYVAAQMINSGAVITKKNTRRQQLVHKNQVIDLIARKNSIVVTMKGIAKSDGCLNESIIAYNPSSKKTMEAIVIGFNKAEVIS</sequence>
<organism evidence="9 10">
    <name type="scientific">Aquicella lusitana</name>
    <dbReference type="NCBI Taxonomy" id="254246"/>
    <lineage>
        <taxon>Bacteria</taxon>
        <taxon>Pseudomonadati</taxon>
        <taxon>Pseudomonadota</taxon>
        <taxon>Gammaproteobacteria</taxon>
        <taxon>Legionellales</taxon>
        <taxon>Coxiellaceae</taxon>
        <taxon>Aquicella</taxon>
    </lineage>
</organism>
<evidence type="ECO:0000256" key="1">
    <source>
        <dbReference type="ARBA" id="ARBA00004418"/>
    </source>
</evidence>
<dbReference type="RefSeq" id="WP_114835180.1">
    <property type="nucleotide sequence ID" value="NZ_LR699116.1"/>
</dbReference>
<evidence type="ECO:0000256" key="5">
    <source>
        <dbReference type="ARBA" id="ARBA00022764"/>
    </source>
</evidence>
<dbReference type="CDD" id="cd11614">
    <property type="entry name" value="SAF_CpaB_FlgA_like"/>
    <property type="match status" value="1"/>
</dbReference>
<keyword evidence="9" id="KW-0966">Cell projection</keyword>
<keyword evidence="9" id="KW-0282">Flagellum</keyword>
<dbReference type="GO" id="GO:0044780">
    <property type="term" value="P:bacterial-type flagellum assembly"/>
    <property type="evidence" value="ECO:0007669"/>
    <property type="project" value="InterPro"/>
</dbReference>
<dbReference type="OrthoDB" id="1669037at2"/>
<accession>A0A370GDD1</accession>
<dbReference type="Pfam" id="PF13144">
    <property type="entry name" value="ChapFlgA"/>
    <property type="match status" value="1"/>
</dbReference>
<comment type="similarity">
    <text evidence="2 7">Belongs to the FlgA family.</text>
</comment>
<dbReference type="InterPro" id="IPR017585">
    <property type="entry name" value="SAF_FlgA"/>
</dbReference>
<comment type="function">
    <text evidence="6 7">Involved in the assembly process of the P-ring formation. It may associate with FlgF on the rod constituting a structure essential for the P-ring assembly or may act as a modulator protein for the P-ring assembly.</text>
</comment>
<dbReference type="InterPro" id="IPR039246">
    <property type="entry name" value="Flagellar_FlgA"/>
</dbReference>
<reference evidence="9 10" key="1">
    <citation type="submission" date="2018-07" db="EMBL/GenBank/DDBJ databases">
        <title>Genomic Encyclopedia of Type Strains, Phase IV (KMG-IV): sequencing the most valuable type-strain genomes for metagenomic binning, comparative biology and taxonomic classification.</title>
        <authorList>
            <person name="Goeker M."/>
        </authorList>
    </citation>
    <scope>NUCLEOTIDE SEQUENCE [LARGE SCALE GENOMIC DNA]</scope>
    <source>
        <strain evidence="9 10">DSM 16500</strain>
    </source>
</reference>
<dbReference type="Proteomes" id="UP000254720">
    <property type="component" value="Unassembled WGS sequence"/>
</dbReference>
<proteinExistence type="inferred from homology"/>
<name>A0A370GDD1_9COXI</name>
<evidence type="ECO:0000313" key="9">
    <source>
        <dbReference type="EMBL" id="RDI39973.1"/>
    </source>
</evidence>
<comment type="caution">
    <text evidence="9">The sequence shown here is derived from an EMBL/GenBank/DDBJ whole genome shotgun (WGS) entry which is preliminary data.</text>
</comment>
<dbReference type="PROSITE" id="PS51257">
    <property type="entry name" value="PROKAR_LIPOPROTEIN"/>
    <property type="match status" value="1"/>
</dbReference>